<dbReference type="InterPro" id="IPR006162">
    <property type="entry name" value="Ppantetheine_attach_site"/>
</dbReference>
<evidence type="ECO:0000256" key="6">
    <source>
        <dbReference type="ARBA" id="ARBA00022832"/>
    </source>
</evidence>
<sequence length="6857" mass="756258">MDAFELPVTLAQSLQRRAAQTPDQLALRFLSDEQDQGTVLTYRDLDQRARSIAAALQGQAQLGDRAILLFPSGPDYVAAFYGCLYAGIIAVPAYPPESNRRHHQERLLSIIADAEPALVLTAAALRDSLLEVEELAAEGAPALLCVDTLEPVDTWVAPELTGDHIAFLQYTSGSTALPKGVQVSHGNLVANEKLIRHGFGIDINPDDVIVSWLPLYHDMGLIGGLLQPIFSGVPCVLMSPAYFLTRPLRWLEAISEYKGTISGGPDFAYQLCAARVSEAALARLDLSGWRVAYSGSEPIRLDSLDAFAGKFAGCGFDASSFFASYGLAEATLFVAGGKRGQGIPHLRLDEQELSRNIAQPGQGSPVMSCGTSQPEHAVLIADPQSLEVLAENQVGEVWASGPSIAHGYWRNPEATAKTFVEHDGQTWLRTGDLGFMRDGELYITGRLKDMLIVRGQNIYPQDIEQTVEREVDVVRKGRVAAFAVTQDGIEGIGIAAEIGRSVQKNVPADELIRTLRETVADAYQQAPAVVVLLNPGALPKTSSGKLQRSACRTRLADGSLDSYAVFPHTGAKASDAALAQSNLGELVARTWREHLQVDDIAADDHFFLLGGNSILATQVVASLRDALKIELNLRLLFEAPTLQGFVAAIEGAQSGAVEQDGIVRLAGDEGLPQSLAQNRLWFTWQLDPQSSAYNIPAGLNLRGELDETALRSAFQRLVERHESLRTRFYEVDGVALQRIDAAGPFDIQRIDLSDLDEDERRSRAQAIREEQARLPFDLENGPLLRVQLVCLDEQEHQLLVTLHHIIADGWSLNVLIDEFSRLYAAAVQDQPLTLEALPVRYADYGQWQREWLARGEAERQLAYWKNQLGDEHPSLSLATDHPRSTRQQHSASRYSLRLSAEQSKALKAAAQGSQSTPFMLLLAGFQTLLHRYSGQSDIRIGVPGANRPRQETQGLIGFFINTLVLRAELDARLPFAELLNRTRQAALDAQANQDLPFDQLVEAFPQAREQGLFQVMFNHQQRDLGALRRLPGLLADELPWHSREAKFDLQLHSEEDRSGRINLSFDYADELFERATIQRLAGHYVRLLSQVCASTDIALGDLHLLDEAEQARQATWSVAPCTPASRWLPELLNEQAQRSPERTALVWEGGSLDFAGLHAQANRLANYLRDKGVGPDVKVAIAVERSPQLLIGLLAIIKAGGAYVPLDPDYPSERLAYMLSDSGVSLLLTQSHLLGDMPSAEGVSAIALDTLKLDNWPSHAPGLHLHGDNLAYVIYTSGSTGLPKGVGNTHAALAERLQWMQATYQLNDSDVLMQKAPISFDVSVWECFWPLITGCQLVIAAPGEHRDPHRIAQLVQQHSVTTLHFVPPLLQLFIDEPLTANCISLRRVFSGGEALPAELRNRVLAQLPNAQLHNRYGPTETAINVTHWHCQVSDGARSPIGRPLGNVVCRVLDSELNAQPDGVAGELCIGGLGLARGYLGRAALTAERFVPDAGGEPGSRLYRTGDRVRWAADGALEYFGRLDHQVKLRGFRVEPQEIEARLLALDGVGQAAVVVRQTVSGPQLVGYFTAEKTQEGEAAQIARLKAELALELPEYMVPAQLVCMDVMPLGPSGKLDRRALPEPQWQSREHIEPQTELEHSIAAIWREVLGVPQVGLADDFFELGGHSLLATQIISRVRQACDVELPLRVLFDHRELGAFATQIATLQASGARNSQQAIDKVDRSQPVALSYSQQRMWFLWQMEPDSPAYNVGGMARLSGAFDIGCFEAALQALILRHETLRTTFPSVNGVACQKVAEETGVAMQWLDISALPAAERQVRLQAFADSEAHTPFDLETGPLLRACLVKAGEQEHYFVLTLHHIVTEGWAMDIFARELGLLYEAFLDGKPSPLEPLAVQYLDYSVWQRQWLESGERQRQLDYWTAQLGKEHPLLELPGDRPRPAVQSHQGELFRFDLSDDLAGRVRAFNAKNGLTLFMTMTATLAVLLYRYSGQTDLRIGAPVANRIRPESEGLIGAFLNTQVLRVQLDGQMSVGDLIEQVRQTVIDGQSHQDLPFDHLVEALQPPRSAAYNPLFQVMCNVQRWEFQQSRELAGMTVEYLVNDARATKFDLNLEVTELDHRLGCCLTYSTDLFDEPRIARMAAHWRNLLEALLVDPQQRLAELPLLAADERQQLLDSLGAEAGEQRLDQCIHSLFSERVKAAPQAGALTFRGETLSYAELDARANRLAWRLRELGVGPQVRVGLALERSLEMVIGLLAILKAGGAYMPLDPEYPLERLQYMIRDSGVRLLLSDAKLLEALGELPDGVARWSLEEDLPKLAGYPDSEPPFISLPQHQAYLIYTSGSTGLPKGVVVSHGEIAMHCQAVIKRFDMRPSDCELHFYSINFDAATERLLVPLLTGARLVIRAQGQWDAQEICTLIREQGVNILGFTPSYGSQLAQWLATQQQRLPVRMCITGGEALTGEHLQRIRAAFAPELFFNAYGPTETVVMPLACLSPAELEEGQASVPIGSVVGARVAYILDTDLALVPQGATGELYVGGAGLAVGYHERAGLTAERFVADPFANDGGRLYRTGDLVRQRADGLVEYIGRVDHQVKIRGFRIELGEIETRLLDHAAIREAVVLALDTPDGKQLAGYLVSDVASQDEAQQSQLRDELKAALKAQLPDYMVPTHLILLDAMPLTANGKLDRRALPAPDPELNRQQYVAPTSELEQSLARIWGEVLNVAQVGLNDNFFELGGDSILSIQVVSRGRAAGIHFTPRDLFQHQTVQTLAAVATTREVVSAEQGQLTGMSALTPIQHWFFETPIANRQHWNQAVLLEPTQVLDAVQLEQALKALQQQHDALRLGFREQDGAWQAAFREGDDSLLRVAQVSDMAQCTALYDEAQRSLDLQQGPLLRALLVSGPQGEQRLLLAIHHLVVDGVSWRVLLEDLQNAYRQQPLPAKTSAMRDWAERLSAHAASDSLRAERDWWQAHLGTDAMSLPGTDNAGGQENRHAASISVRLDAQRTRQLLQQAPSAYRTQVNDLLLTALARVLCQWTEQPSALVQLEGHGRESLFDEIDLTRSVGWFTSAYPLRLTPAADLSGSIKAIKEQLRAVPEKGLGYGVLRYLGDAASRSAMQALPVAPVTFNYLGQFDQSFASDALFRPLEESAGTAHDPQAPLPNELSIDAQVYGGELVLRWTFSAERHQQATIEAIANAYLLQLQAVVEHCLEEGSGGLTPSDFPLASLTQVELDALPVPAARIEDVYPLTPMQEGMLLHTLLEPGTGLYYMQDRYRINSALDPERFTRAWQAVVARHEALRASFCWDIGEGMLQVIHKPGDTPVDYLDWRGVPAEQQEENLQALHKREREAGFDLLHQAPFHLRLIRVGEASYWFMMSNHHILIDAWCRSLLMNDFFDLYMALGEGRDAQLAPAPRYRDYIGWLQQRGLEQARDWWRSNLRGFERPTPIPSDRPYLREHAGESGGMLVGDVYTRLDAADGARLRELAQQHQLTVNTFAQAAWALTLRRLSGERDVLFGVTVAGRPVDMPQMQRTVGLFINTIALRVGLPRDGERQSVRQWLNGLLDSNMQLREYEYLPLVNIQDLSELPKGLPLFDSLFVFENAPVEVSVLDRAQSLNATSDSGRTHTNYPLTAVCYPGDDLGLHLSYDQRYFDPTTVEGMLAEFKRLLLALVEGFHGDMAALPLLGEAEREFLTHGVNQSAREYPLERSYVAQFEERVAAHPERVAVSYLNERISYSALNHSANRLGHALIAAGAGFDQPIALLAERGPDLLGMIVGSFKAGAGYLPLDPALPNQRLSGVIGQSGAPVLVCSAACEAQARELLADNESVQLLVWEQVQHSADITNPGRYSGPDNLAYVIFTSGSTGLPKGVMVEQRGMLNNQLSKVPYLDLSDKDVIAQTASQSFDISVWQFLAAPLFGARVDIVPNDIARDPQALLAHVQAQGISVLESVPSLIQGLLAEERVSLDGLRWMLPTGEAMPPELARQWLLRYPQIGLVNAYGPAECSDDVAFFRVDLNSTESTYLPIGTPTDNNLIYLLDDALELVPTGAVGELCVAGTGVGRGYVGDTRRTVPVFVPNPFGTPGERLYRTGDLARRRADGVLEYVGRADHQVKIRGYRIELGEIETRLLEHPAIRETVVLDIDGPQGKQLAAYVVTRSELDIDQLKASLKASLPDYMVPTHVVQLPAMPLTPNGKLDHKALPQPDTSVSQTAYVAPESELEQQLAAIWAEVLKIERVGLDDSFFELGGHSLLATQVISRVRQGLKIELALRSLFEARDLRGFARQVGAAESSKQQAITLADRSQPLALSYAQQRQWFLWQLEPQSAAYNMPAALRLRGALDIAALELSFERLIARHETLRTTFRQDGARAVQVIHAPAPFMLELEQLPESALPRDEQVRLFIEAETLRPFDLENGPLLRVRLLHLAADEHVLVLVQHHIVTDGWSMPIMVDELMRLYAGYSQGEEVRLAPLAIQYADYALWQRDWLEAGEKTRQLAYWTAQLGGEQPVLELPTDHPRPPVQSTAGAQLGFSLDPHLAADLKALAQGQGVTLFMLLLASFQTLLHRYSGHGDVRVGVPIANRNRAETEPLIGFFVNTQVLKAELDSQTRVGELLQQVKRHALEAQAHQDLPFEQLVEALQPERDLSRSPLFQVMYNHQSEAAHLVPQLAGLQLEAVPSEKHTAQFDLMLHTVEHSDGLSASLTYATALFEADTIARMAEHWQQLLRSISADVQQRIGDLALLDAPAQRRIVQQWNATAAPFPGDTGIHHLFEAQVAKTPDAPALVFAGQQLSYAQLNRRANQLAHKLRELGARPDALIGLAVERSLEMVIGLLAIMKSGGAYVPLDPDYPSDRLAYMIEDSGVELLLTQEALVERLPIPGHVQSLSLDRLPLEHYSDANPVPLSLADNLAYVIYTSGSTGKPKGAGNSHRAVINRLHWGQKAYGLDASDTVLQKTPFSFDVSGWEFYWPLLSGARLAVALPGDHRDPDRLLATIRQYGVTTVHFVPSMLQAFMTHEDVESCTSVRRVMCSGEALPVELAAQVLKRLPHADLHNLYGPTEAAIEVTHWTCSVDDLNVPIGHPIDNIKTHILEDGLLPAAPGCAAELYLGGVGLARGYHNRPSLTAERFVPDPFSSDGGRLYRTGDLARYRGEGIVEYAGRIDHQVKIRGLRIELGEIDARLQEHPAVREGSVIDIDGANGKQLAAYLVARDPQQDTDELKEILKAHLKVHLPEFMVPSHFIWLERMPVNANGKLDRRALPKPDLSQNASSGVAPSSPLEAELAAIWRDVLKLEQVGVTDNFFELGGDSIISIQVVSRARQAGILFSAKDLFQRQTIQGIAQVASRAPAVRIEQGALSGPTPLLPIQRWFFDSPIPERHHWNQSVLFTPTVALDAVRLEAALQRLVAHHDALRLSFVDANATFRDAVSGELLWVRELDAREGLRALCDEAQRSLNLVEGPLLRGLLVKLPEGEQRLLLVIHHLAVDGVSWRILLEDLQAAYNGAALADKTHSVKVWAEQLQAWAATPQLAAELDWWQAQLQGVSDELPLDHAEGGRQHQHEVTVSSRLDADLTRQLLQEAPAAYRTQINDLLLTALARVIARWTGRTDTLVRLEGHGREELFDGIDTHRTVGWFTSLYPVKLSAGDDLASSLKTIKEQLRAVPNKGLGYGVLRWLGDEQAQRRLAALAQGQIVFNYLGQLDGSFAGDDALLAPSGEGSGQGQSDEAPLDSLLAINGQVLDGQLEMLWSFSGELFDTSTVQGLADAYASELRLLIEHCLSAGAGGVTPSDFPLAGLDQRELDSLPLPAAQIADIYPLSPMQQGMLFHSLYAQDKASYVNQMRTAVRGIEVERFVAAWQAVLDNHEVLRASFVSSFGQPLQVIRKQVAVPFELQDWRERDDVDAALVDFAEADRQRGFDLEQDALLRLSLLHTGEDVYQLVFTCHHILLDGWSSSRMFGEVLQRYHGEAVPAAGGRYQDYIHWLQRQDAAVAEHFWNGQLAELEAPTRLAPCFRAAGQGHAELRHDFAAAVTAQLGEFAREQRVTLNTLLQASWMLLLQRYTGQAMVTFGATVAGRPAELAGVEEQLGLFINTLPVVGSPRAEQRVQDWVQEVQALNLVLREHEHTPLYDVQRWAGWAGEALFDSIMVFENYPIAEALQQASPRSPSFANVVNQEQTHYPLTLAVEAGERLSLAVGYDLAHFDQAAIEQLLRHFEHLLLALAADGQALLGELPLLDEAERQHLLHDWNATAVDVPEACIHDLIEQQVQATPEAGALVLGELQLSYAELDRQANRLAHRLRELGVGPDVLVGISLERSLEMVVGLLAILKAGGAYVPLDPAYPRERLDYMVRDSGIGLLLTQSSLLADLPLNDAVTSLSLDELIDWQDLAEATPPQVRVNADNLAYVIYTSGSTGRPKGVEIRHGALANHMLWMQDELQLAPADRVLQKTAFSFDASVWEFWLPLLNGAQLVLASPALSDDLSLLWREVAVQDISVLQLAPSVLQALLPDVREGQLDSLRTLAFGGEALSGALVEQLREQWGGRVYNLYGPTEATIDTSSLLIDGPVDTAIAAIGRPISNVRTYVLDTNLQVCPVGSAGELYVGGDSLARGYHKRPDLSAERFVPDPFTPGARLYRTGDLVRYRADGVIDYLGRIDHQVKIRGLRIELGEIEALLLRQPAVREAVVLPRDSANGTQLVAWVVAGQGVLAGDDLVHELKAQLGQDLPGFMVPTQWLFLEQLPLTPNGKLDRKALPQPDIGHAHAAYVAPQGELEQQLAAIWAEVLKVDKVGMSDDFFELGGHSLLATQIVSRLQKELGHHVPLRAMFELNTLQALAAYIEGQQDKRIDDAKVDRLSDLMAELEAL</sequence>
<dbReference type="NCBIfam" id="NF003417">
    <property type="entry name" value="PRK04813.1"/>
    <property type="match status" value="7"/>
</dbReference>
<dbReference type="SUPFAM" id="SSF56801">
    <property type="entry name" value="Acetyl-CoA synthetase-like"/>
    <property type="match status" value="6"/>
</dbReference>
<dbReference type="InterPro" id="IPR040097">
    <property type="entry name" value="FAAL/FAAC"/>
</dbReference>
<gene>
    <name evidence="9" type="primary">lgrB_1</name>
    <name evidence="9" type="ORF">PSEMO_31310</name>
</gene>
<dbReference type="GO" id="GO:0008610">
    <property type="term" value="P:lipid biosynthetic process"/>
    <property type="evidence" value="ECO:0007669"/>
    <property type="project" value="InterPro"/>
</dbReference>
<comment type="caution">
    <text evidence="9">The sequence shown here is derived from an EMBL/GenBank/DDBJ whole genome shotgun (WGS) entry which is preliminary data.</text>
</comment>
<accession>A0A1Q9R480</accession>
<dbReference type="InterPro" id="IPR036736">
    <property type="entry name" value="ACP-like_sf"/>
</dbReference>
<dbReference type="InterPro" id="IPR020845">
    <property type="entry name" value="AMP-binding_CS"/>
</dbReference>
<dbReference type="SUPFAM" id="SSF52777">
    <property type="entry name" value="CoA-dependent acyltransferases"/>
    <property type="match status" value="14"/>
</dbReference>
<reference evidence="9 10" key="1">
    <citation type="submission" date="2016-10" db="EMBL/GenBank/DDBJ databases">
        <title>Genome Sequence of Pseudomonas putida GM4FR.</title>
        <authorList>
            <person name="Poehlein A."/>
            <person name="Wemheuer F."/>
            <person name="Hollensteiner J."/>
            <person name="Wemheuer B."/>
        </authorList>
    </citation>
    <scope>NUCLEOTIDE SEQUENCE [LARGE SCALE GENOMIC DNA]</scope>
    <source>
        <strain evidence="9 10">GM4FR</strain>
    </source>
</reference>
<feature type="domain" description="Carrier" evidence="8">
    <location>
        <begin position="1632"/>
        <end position="1707"/>
    </location>
</feature>
<comment type="cofactor">
    <cofactor evidence="1">
        <name>pantetheine 4'-phosphate</name>
        <dbReference type="ChEBI" id="CHEBI:47942"/>
    </cofactor>
</comment>
<keyword evidence="7" id="KW-0443">Lipid metabolism</keyword>
<dbReference type="NCBIfam" id="TIGR01720">
    <property type="entry name" value="NRPS-para261"/>
    <property type="match status" value="2"/>
</dbReference>
<evidence type="ECO:0000313" key="9">
    <source>
        <dbReference type="EMBL" id="OLS62220.1"/>
    </source>
</evidence>
<dbReference type="Pfam" id="PF00550">
    <property type="entry name" value="PP-binding"/>
    <property type="match status" value="6"/>
</dbReference>
<dbReference type="OrthoDB" id="9757559at2"/>
<dbReference type="PANTHER" id="PTHR45398:SF1">
    <property type="entry name" value="ENZYME, PUTATIVE (JCVI)-RELATED"/>
    <property type="match status" value="1"/>
</dbReference>
<dbReference type="InterPro" id="IPR009081">
    <property type="entry name" value="PP-bd_ACP"/>
</dbReference>
<dbReference type="InterPro" id="IPR020806">
    <property type="entry name" value="PKS_PP-bd"/>
</dbReference>
<dbReference type="Gene3D" id="3.40.50.980">
    <property type="match status" value="10"/>
</dbReference>
<evidence type="ECO:0000256" key="1">
    <source>
        <dbReference type="ARBA" id="ARBA00001957"/>
    </source>
</evidence>
<dbReference type="InterPro" id="IPR000873">
    <property type="entry name" value="AMP-dep_synth/lig_dom"/>
</dbReference>
<dbReference type="SUPFAM" id="SSF47336">
    <property type="entry name" value="ACP-like"/>
    <property type="match status" value="6"/>
</dbReference>
<dbReference type="CDD" id="cd17649">
    <property type="entry name" value="A_NRPS_PvdJ-like"/>
    <property type="match status" value="1"/>
</dbReference>
<dbReference type="FunFam" id="1.10.1200.10:FF:000005">
    <property type="entry name" value="Nonribosomal peptide synthetase 1"/>
    <property type="match status" value="4"/>
</dbReference>
<dbReference type="PROSITE" id="PS00455">
    <property type="entry name" value="AMP_BINDING"/>
    <property type="match status" value="5"/>
</dbReference>
<dbReference type="Gene3D" id="1.10.1200.10">
    <property type="entry name" value="ACP-like"/>
    <property type="match status" value="6"/>
</dbReference>
<dbReference type="GO" id="GO:0044550">
    <property type="term" value="P:secondary metabolite biosynthetic process"/>
    <property type="evidence" value="ECO:0007669"/>
    <property type="project" value="UniProtKB-ARBA"/>
</dbReference>
<dbReference type="PROSITE" id="PS50075">
    <property type="entry name" value="CARRIER"/>
    <property type="match status" value="6"/>
</dbReference>
<dbReference type="CDD" id="cd19543">
    <property type="entry name" value="DCL_NRPS"/>
    <property type="match status" value="2"/>
</dbReference>
<dbReference type="InterPro" id="IPR010060">
    <property type="entry name" value="NRPS_synth"/>
</dbReference>
<dbReference type="RefSeq" id="WP_075803930.1">
    <property type="nucleotide sequence ID" value="NZ_MKZO01000025.1"/>
</dbReference>
<dbReference type="CDD" id="cd17646">
    <property type="entry name" value="A_NRPS_AB3403-like"/>
    <property type="match status" value="2"/>
</dbReference>
<evidence type="ECO:0000313" key="10">
    <source>
        <dbReference type="Proteomes" id="UP000186736"/>
    </source>
</evidence>
<dbReference type="GO" id="GO:0031177">
    <property type="term" value="F:phosphopantetheine binding"/>
    <property type="evidence" value="ECO:0007669"/>
    <property type="project" value="InterPro"/>
</dbReference>
<evidence type="ECO:0000256" key="4">
    <source>
        <dbReference type="ARBA" id="ARBA00022553"/>
    </source>
</evidence>
<dbReference type="Gene3D" id="3.30.559.10">
    <property type="entry name" value="Chloramphenicol acetyltransferase-like domain"/>
    <property type="match status" value="7"/>
</dbReference>
<feature type="domain" description="Carrier" evidence="8">
    <location>
        <begin position="2703"/>
        <end position="2777"/>
    </location>
</feature>
<dbReference type="NCBIfam" id="TIGR01733">
    <property type="entry name" value="AA-adenyl-dom"/>
    <property type="match status" value="5"/>
</dbReference>
<dbReference type="SMART" id="SM00823">
    <property type="entry name" value="PKS_PP"/>
    <property type="match status" value="6"/>
</dbReference>
<dbReference type="GO" id="GO:0043041">
    <property type="term" value="P:amino acid activation for nonribosomal peptide biosynthetic process"/>
    <property type="evidence" value="ECO:0007669"/>
    <property type="project" value="UniProtKB-ARBA"/>
</dbReference>
<dbReference type="FunFam" id="3.30.559.10:FF:000012">
    <property type="entry name" value="Non-ribosomal peptide synthetase"/>
    <property type="match status" value="4"/>
</dbReference>
<name>A0A1Q9R480_PSEPU</name>
<keyword evidence="4" id="KW-0597">Phosphoprotein</keyword>
<dbReference type="Gene3D" id="3.30.300.30">
    <property type="match status" value="6"/>
</dbReference>
<dbReference type="InterPro" id="IPR023213">
    <property type="entry name" value="CAT-like_dom_sf"/>
</dbReference>
<feature type="domain" description="Carrier" evidence="8">
    <location>
        <begin position="6760"/>
        <end position="6835"/>
    </location>
</feature>
<dbReference type="CDD" id="cd05930">
    <property type="entry name" value="A_NRPS"/>
    <property type="match status" value="2"/>
</dbReference>
<comment type="similarity">
    <text evidence="2">Belongs to the ATP-dependent AMP-binding enzyme family.</text>
</comment>
<dbReference type="Gene3D" id="3.30.559.30">
    <property type="entry name" value="Nonribosomal peptide synthetase, condensation domain"/>
    <property type="match status" value="7"/>
</dbReference>
<keyword evidence="6" id="KW-0276">Fatty acid metabolism</keyword>
<organism evidence="9 10">
    <name type="scientific">Pseudomonas putida</name>
    <name type="common">Arthrobacter siderocapsulatus</name>
    <dbReference type="NCBI Taxonomy" id="303"/>
    <lineage>
        <taxon>Bacteria</taxon>
        <taxon>Pseudomonadati</taxon>
        <taxon>Pseudomonadota</taxon>
        <taxon>Gammaproteobacteria</taxon>
        <taxon>Pseudomonadales</taxon>
        <taxon>Pseudomonadaceae</taxon>
        <taxon>Pseudomonas</taxon>
    </lineage>
</organism>
<dbReference type="GO" id="GO:0072330">
    <property type="term" value="P:monocarboxylic acid biosynthetic process"/>
    <property type="evidence" value="ECO:0007669"/>
    <property type="project" value="UniProtKB-ARBA"/>
</dbReference>
<dbReference type="FunFam" id="2.30.38.10:FF:000001">
    <property type="entry name" value="Non-ribosomal peptide synthetase PvdI"/>
    <property type="match status" value="2"/>
</dbReference>
<keyword evidence="5" id="KW-0436">Ligase</keyword>
<dbReference type="Gene3D" id="3.40.50.12780">
    <property type="entry name" value="N-terminal domain of ligase-like"/>
    <property type="match status" value="1"/>
</dbReference>
<feature type="domain" description="Carrier" evidence="8">
    <location>
        <begin position="578"/>
        <end position="653"/>
    </location>
</feature>
<dbReference type="InterPro" id="IPR042099">
    <property type="entry name" value="ANL_N_sf"/>
</dbReference>
<dbReference type="FunFam" id="3.40.50.980:FF:000001">
    <property type="entry name" value="Non-ribosomal peptide synthetase"/>
    <property type="match status" value="5"/>
</dbReference>
<dbReference type="Pfam" id="PF13193">
    <property type="entry name" value="AMP-binding_C"/>
    <property type="match status" value="5"/>
</dbReference>
<dbReference type="Pfam" id="PF00501">
    <property type="entry name" value="AMP-binding"/>
    <property type="match status" value="6"/>
</dbReference>
<dbReference type="InterPro" id="IPR001242">
    <property type="entry name" value="Condensation_dom"/>
</dbReference>
<dbReference type="FunFam" id="3.40.50.980:FF:000002">
    <property type="entry name" value="Enterobactin synthetase component F"/>
    <property type="match status" value="2"/>
</dbReference>
<dbReference type="NCBIfam" id="NF004282">
    <property type="entry name" value="PRK05691.1"/>
    <property type="match status" value="6"/>
</dbReference>
<dbReference type="PANTHER" id="PTHR45398">
    <property type="match status" value="1"/>
</dbReference>
<dbReference type="FunFam" id="3.30.559.30:FF:000001">
    <property type="entry name" value="Non-ribosomal peptide synthetase"/>
    <property type="match status" value="2"/>
</dbReference>
<dbReference type="GO" id="GO:0071766">
    <property type="term" value="P:Actinobacterium-type cell wall biogenesis"/>
    <property type="evidence" value="ECO:0007669"/>
    <property type="project" value="UniProtKB-ARBA"/>
</dbReference>
<proteinExistence type="inferred from homology"/>
<dbReference type="Gene3D" id="2.30.38.10">
    <property type="entry name" value="Luciferase, Domain 3"/>
    <property type="match status" value="5"/>
</dbReference>
<evidence type="ECO:0000259" key="8">
    <source>
        <dbReference type="PROSITE" id="PS50075"/>
    </source>
</evidence>
<dbReference type="FunFam" id="3.40.50.12780:FF:000013">
    <property type="entry name" value="Long-chain-fatty-acid--AMP ligase FadD32"/>
    <property type="match status" value="1"/>
</dbReference>
<dbReference type="InterPro" id="IPR010071">
    <property type="entry name" value="AA_adenyl_dom"/>
</dbReference>
<dbReference type="FunFam" id="3.40.50.12780:FF:000012">
    <property type="entry name" value="Non-ribosomal peptide synthetase"/>
    <property type="match status" value="3"/>
</dbReference>
<feature type="domain" description="Carrier" evidence="8">
    <location>
        <begin position="5270"/>
        <end position="5344"/>
    </location>
</feature>
<dbReference type="GO" id="GO:0016874">
    <property type="term" value="F:ligase activity"/>
    <property type="evidence" value="ECO:0007669"/>
    <property type="project" value="UniProtKB-KW"/>
</dbReference>
<dbReference type="PROSITE" id="PS00012">
    <property type="entry name" value="PHOSPHOPANTETHEINE"/>
    <property type="match status" value="5"/>
</dbReference>
<evidence type="ECO:0000256" key="2">
    <source>
        <dbReference type="ARBA" id="ARBA00006432"/>
    </source>
</evidence>
<evidence type="ECO:0000256" key="7">
    <source>
        <dbReference type="ARBA" id="ARBA00023098"/>
    </source>
</evidence>
<dbReference type="GO" id="GO:0006631">
    <property type="term" value="P:fatty acid metabolic process"/>
    <property type="evidence" value="ECO:0007669"/>
    <property type="project" value="UniProtKB-KW"/>
</dbReference>
<dbReference type="Pfam" id="PF00668">
    <property type="entry name" value="Condensation"/>
    <property type="match status" value="7"/>
</dbReference>
<dbReference type="CDD" id="cd05931">
    <property type="entry name" value="FAAL"/>
    <property type="match status" value="1"/>
</dbReference>
<dbReference type="CDD" id="cd19531">
    <property type="entry name" value="LCL_NRPS-like"/>
    <property type="match status" value="3"/>
</dbReference>
<dbReference type="CDD" id="cd19534">
    <property type="entry name" value="E_NRPS"/>
    <property type="match status" value="2"/>
</dbReference>
<dbReference type="Proteomes" id="UP000186736">
    <property type="component" value="Unassembled WGS sequence"/>
</dbReference>
<evidence type="ECO:0000256" key="5">
    <source>
        <dbReference type="ARBA" id="ARBA00022598"/>
    </source>
</evidence>
<dbReference type="InterPro" id="IPR025110">
    <property type="entry name" value="AMP-bd_C"/>
</dbReference>
<protein>
    <submittedName>
        <fullName evidence="9">Linear gramicidin synthase subunit B</fullName>
    </submittedName>
</protein>
<dbReference type="InterPro" id="IPR045851">
    <property type="entry name" value="AMP-bd_C_sf"/>
</dbReference>
<dbReference type="FunFam" id="3.30.300.30:FF:000010">
    <property type="entry name" value="Enterobactin synthetase component F"/>
    <property type="match status" value="5"/>
</dbReference>
<evidence type="ECO:0000256" key="3">
    <source>
        <dbReference type="ARBA" id="ARBA00022450"/>
    </source>
</evidence>
<keyword evidence="3" id="KW-0596">Phosphopantetheine</keyword>
<dbReference type="FunFam" id="1.10.1200.10:FF:000016">
    <property type="entry name" value="Non-ribosomal peptide synthase"/>
    <property type="match status" value="1"/>
</dbReference>
<feature type="domain" description="Carrier" evidence="8">
    <location>
        <begin position="4214"/>
        <end position="4289"/>
    </location>
</feature>
<dbReference type="EMBL" id="MKZO01000025">
    <property type="protein sequence ID" value="OLS62220.1"/>
    <property type="molecule type" value="Genomic_DNA"/>
</dbReference>